<protein>
    <submittedName>
        <fullName evidence="3">Magnesium chelatase</fullName>
    </submittedName>
</protein>
<dbReference type="EMBL" id="JTHG01000063">
    <property type="protein sequence ID" value="KMO25108.1"/>
    <property type="molecule type" value="Genomic_DNA"/>
</dbReference>
<dbReference type="Gene3D" id="1.10.8.80">
    <property type="entry name" value="Magnesium chelatase subunit I, C-Terminal domain"/>
    <property type="match status" value="1"/>
</dbReference>
<dbReference type="Gene3D" id="3.40.50.300">
    <property type="entry name" value="P-loop containing nucleotide triphosphate hydrolases"/>
    <property type="match status" value="1"/>
</dbReference>
<dbReference type="SUPFAM" id="SSF52540">
    <property type="entry name" value="P-loop containing nucleoside triphosphate hydrolases"/>
    <property type="match status" value="1"/>
</dbReference>
<dbReference type="PANTHER" id="PTHR43473:SF2">
    <property type="entry name" value="MAGNESIUM-CHELATASE SUBUNIT CHLD, CHLOROPLASTIC"/>
    <property type="match status" value="1"/>
</dbReference>
<feature type="non-terminal residue" evidence="3">
    <location>
        <position position="335"/>
    </location>
</feature>
<evidence type="ECO:0000259" key="2">
    <source>
        <dbReference type="Pfam" id="PF17863"/>
    </source>
</evidence>
<name>A0ABR5HEW3_9HYPH</name>
<evidence type="ECO:0000313" key="4">
    <source>
        <dbReference type="Proteomes" id="UP000036471"/>
    </source>
</evidence>
<sequence>MSAGPDPAWSRACLAAALVALDPTGTGSVLRARPGPVREAWLDRLRALLPPGAPVTRLPAGIADDALLGGLDLPATLRTGRPVAQAGLAARSHGGVMLVPMAERLTPAIAARLAQALDAGAVEIARDGVTARHPARFGLVLLDEREGEDETVPACLADRAAFHLDLDAIPVGAIAAAPPPLDLALARAADPEMPAEAADTLCALAARLGIASLRAPLLALRVARLHAALDGRAVVAEPDLAAAAALVLAPRARTWPPDDEEGNAPPPVAGIDRAGEPASGPDDDDRRDDHRPADDRILAAAAASLPPGLLARLVSGVTPRTRSPGAGRAGAAAAA</sequence>
<feature type="compositionally biased region" description="Low complexity" evidence="1">
    <location>
        <begin position="325"/>
        <end position="335"/>
    </location>
</feature>
<feature type="region of interest" description="Disordered" evidence="1">
    <location>
        <begin position="254"/>
        <end position="298"/>
    </location>
</feature>
<feature type="compositionally biased region" description="Basic and acidic residues" evidence="1">
    <location>
        <begin position="287"/>
        <end position="297"/>
    </location>
</feature>
<gene>
    <name evidence="3" type="primary">bchD</name>
    <name evidence="3" type="ORF">QR79_09105</name>
</gene>
<accession>A0ABR5HEW3</accession>
<dbReference type="InterPro" id="IPR027417">
    <property type="entry name" value="P-loop_NTPase"/>
</dbReference>
<evidence type="ECO:0000256" key="1">
    <source>
        <dbReference type="SAM" id="MobiDB-lite"/>
    </source>
</evidence>
<dbReference type="PANTHER" id="PTHR43473">
    <property type="entry name" value="MAGNESIUM-CHELATASE SUBUNIT CHLD, CHLOROPLASTIC"/>
    <property type="match status" value="1"/>
</dbReference>
<reference evidence="3 4" key="1">
    <citation type="submission" date="2014-11" db="EMBL/GenBank/DDBJ databases">
        <title>Comparative genomics of Methylobacterium species.</title>
        <authorList>
            <person name="Chaudhry V."/>
            <person name="Patil P.B."/>
        </authorList>
    </citation>
    <scope>NUCLEOTIDE SEQUENCE [LARGE SCALE GENOMIC DNA]</scope>
    <source>
        <strain evidence="3 4">SE3.6</strain>
    </source>
</reference>
<dbReference type="Proteomes" id="UP000036471">
    <property type="component" value="Unassembled WGS sequence"/>
</dbReference>
<feature type="domain" description="ChlI/MoxR AAA lid" evidence="2">
    <location>
        <begin position="199"/>
        <end position="260"/>
    </location>
</feature>
<organism evidence="3 4">
    <name type="scientific">Methylobacterium indicum</name>
    <dbReference type="NCBI Taxonomy" id="1775910"/>
    <lineage>
        <taxon>Bacteria</taxon>
        <taxon>Pseudomonadati</taxon>
        <taxon>Pseudomonadota</taxon>
        <taxon>Alphaproteobacteria</taxon>
        <taxon>Hyphomicrobiales</taxon>
        <taxon>Methylobacteriaceae</taxon>
        <taxon>Methylobacterium</taxon>
    </lineage>
</organism>
<comment type="caution">
    <text evidence="3">The sequence shown here is derived from an EMBL/GenBank/DDBJ whole genome shotgun (WGS) entry which is preliminary data.</text>
</comment>
<keyword evidence="4" id="KW-1185">Reference proteome</keyword>
<feature type="region of interest" description="Disordered" evidence="1">
    <location>
        <begin position="315"/>
        <end position="335"/>
    </location>
</feature>
<evidence type="ECO:0000313" key="3">
    <source>
        <dbReference type="EMBL" id="KMO25108.1"/>
    </source>
</evidence>
<proteinExistence type="predicted"/>
<dbReference type="InterPro" id="IPR041628">
    <property type="entry name" value="ChlI/MoxR_AAA_lid"/>
</dbReference>
<dbReference type="Pfam" id="PF17863">
    <property type="entry name" value="AAA_lid_2"/>
    <property type="match status" value="1"/>
</dbReference>